<dbReference type="HOGENOM" id="CLU_735042_0_0_4"/>
<feature type="compositionally biased region" description="Low complexity" evidence="2">
    <location>
        <begin position="392"/>
        <end position="420"/>
    </location>
</feature>
<protein>
    <submittedName>
        <fullName evidence="3">Uncharacterized protein</fullName>
    </submittedName>
</protein>
<evidence type="ECO:0000313" key="3">
    <source>
        <dbReference type="EMBL" id="EET07160.1"/>
    </source>
</evidence>
<gene>
    <name evidence="3" type="ORF">BURPS1710A_0178</name>
</gene>
<dbReference type="EMBL" id="CM000832">
    <property type="protein sequence ID" value="EET07160.1"/>
    <property type="molecule type" value="Genomic_DNA"/>
</dbReference>
<feature type="compositionally biased region" description="Basic residues" evidence="2">
    <location>
        <begin position="421"/>
        <end position="432"/>
    </location>
</feature>
<sequence length="432" mass="47364">MRVPRQKVTERGDAGGATRVEAARRDGRRAGAGGQARDGMTKKRAYTSKTGNQTVTAQAVLKERNRFYGGAPTGKSYYSMHPAGERKDVVHVRKGSGYFAYKRGDAGHGGAAEGESLNHILFKEALCSVSHTKLVLYRQTPGAPALWRRKVPITVQAARAEEPVPRRDGPPYRADVYLEFATDDDLGLKWQRRVYIEIRHAHAVDARKQDELRTLGIPVVEVDINHPAYMYPFSDDETTDEREDAHRKRLKHMLEHENGFLQGVVLSNPSSNEYLQKLVGEQRRKLDSQQAELDRLAAGIAERDGRLAAAAEAKLQSDQRCRDARAALERVSEQLSAVSDERTRALRKQQALAEQLARVRAGRRVAYGGCAALVALAAVLGYAHWQRPPALSAARPAPLAQAPAAAAGGAQRATGRAAASPKHRSRPRSNGG</sequence>
<feature type="coiled-coil region" evidence="1">
    <location>
        <begin position="321"/>
        <end position="348"/>
    </location>
</feature>
<evidence type="ECO:0000256" key="1">
    <source>
        <dbReference type="SAM" id="Coils"/>
    </source>
</evidence>
<name>A0A0E1W1R5_BURPE</name>
<dbReference type="AlphaFoldDB" id="A0A0E1W1R5"/>
<dbReference type="Proteomes" id="UP000001812">
    <property type="component" value="Chromosome I"/>
</dbReference>
<feature type="region of interest" description="Disordered" evidence="2">
    <location>
        <begin position="1"/>
        <end position="46"/>
    </location>
</feature>
<reference evidence="3" key="1">
    <citation type="submission" date="2009-05" db="EMBL/GenBank/DDBJ databases">
        <authorList>
            <person name="Harkins D.M."/>
            <person name="DeShazer D."/>
            <person name="Woods D.E."/>
            <person name="Brinkac L.M."/>
            <person name="Brown K.A."/>
            <person name="Hung G.C."/>
            <person name="Tuanyok A."/>
            <person name="Zhang B."/>
            <person name="Nierman W.C."/>
        </authorList>
    </citation>
    <scope>NUCLEOTIDE SEQUENCE [LARGE SCALE GENOMIC DNA]</scope>
    <source>
        <strain evidence="3">1710a</strain>
    </source>
</reference>
<organism evidence="3">
    <name type="scientific">Burkholderia pseudomallei 1710a</name>
    <dbReference type="NCBI Taxonomy" id="320371"/>
    <lineage>
        <taxon>Bacteria</taxon>
        <taxon>Pseudomonadati</taxon>
        <taxon>Pseudomonadota</taxon>
        <taxon>Betaproteobacteria</taxon>
        <taxon>Burkholderiales</taxon>
        <taxon>Burkholderiaceae</taxon>
        <taxon>Burkholderia</taxon>
        <taxon>pseudomallei group</taxon>
    </lineage>
</organism>
<keyword evidence="1" id="KW-0175">Coiled coil</keyword>
<feature type="region of interest" description="Disordered" evidence="2">
    <location>
        <begin position="392"/>
        <end position="432"/>
    </location>
</feature>
<proteinExistence type="predicted"/>
<accession>A0A0E1W1R5</accession>
<evidence type="ECO:0000256" key="2">
    <source>
        <dbReference type="SAM" id="MobiDB-lite"/>
    </source>
</evidence>